<comment type="caution">
    <text evidence="8">The sequence shown here is derived from an EMBL/GenBank/DDBJ whole genome shotgun (WGS) entry which is preliminary data.</text>
</comment>
<feature type="transmembrane region" description="Helical" evidence="6">
    <location>
        <begin position="34"/>
        <end position="59"/>
    </location>
</feature>
<dbReference type="SUPFAM" id="SSF103473">
    <property type="entry name" value="MFS general substrate transporter"/>
    <property type="match status" value="1"/>
</dbReference>
<evidence type="ECO:0000256" key="1">
    <source>
        <dbReference type="ARBA" id="ARBA00004651"/>
    </source>
</evidence>
<sequence>MPSNPTDPTALAGGGESGLPEALRSPTKNVKAGWVASIVAINIGINIVFFAPINVLLGLQATEIDAGSKEAILSLVTACGASVALVANPLFGALSDRTVSKMGRRSPWILAGAILGAASLLLLSGATTVGLMLLGWCGLQAGANAAYSSVTATIPDRVPERRRGAIGGLAAMGQTVGVLLGAVVGFVISGNIAVGYFICAAALVVSVIPYVVRPNDPPLPREFRESFNLLDFFKGFWINPMVHRDFGWAWLTRFMMNTGNQMTIVYLLFFLTDVVRYPNPAGGVLILTGIYAVMVIISAVLVGPVSDRSGKRKIYVIGSSIVVACSALIIAVSQNFTGAIIGAAVLGLGFGAYLAVDFALLTQVLPSATSRGKDMGVINVANALPQVIAPTLAFISVKLLGGYTALFIVAAIIGICGALLVRNIRSVP</sequence>
<dbReference type="Pfam" id="PF07690">
    <property type="entry name" value="MFS_1"/>
    <property type="match status" value="2"/>
</dbReference>
<dbReference type="PANTHER" id="PTHR23528:SF1">
    <property type="entry name" value="MAJOR FACILITATOR SUPERFAMILY (MFS) PROFILE DOMAIN-CONTAINING PROTEIN"/>
    <property type="match status" value="1"/>
</dbReference>
<feature type="transmembrane region" description="Helical" evidence="6">
    <location>
        <begin position="281"/>
        <end position="302"/>
    </location>
</feature>
<dbReference type="InterPro" id="IPR036259">
    <property type="entry name" value="MFS_trans_sf"/>
</dbReference>
<keyword evidence="4 6" id="KW-0472">Membrane</keyword>
<dbReference type="EMBL" id="VOBL01000011">
    <property type="protein sequence ID" value="KAA0976178.1"/>
    <property type="molecule type" value="Genomic_DNA"/>
</dbReference>
<evidence type="ECO:0000313" key="9">
    <source>
        <dbReference type="Proteomes" id="UP000323856"/>
    </source>
</evidence>
<reference evidence="8 9" key="1">
    <citation type="submission" date="2019-07" db="EMBL/GenBank/DDBJ databases">
        <title>Analysis of the biochemical properties, biological activity and biotechnological potential of siderophores and biosurfactants produced by Antarctic psychrotolerant bacteria.</title>
        <authorList>
            <person name="Styczynski M."/>
            <person name="Krucon T."/>
            <person name="Decewicz P."/>
            <person name="Dziewit L."/>
        </authorList>
    </citation>
    <scope>NUCLEOTIDE SEQUENCE [LARGE SCALE GENOMIC DNA]</scope>
    <source>
        <strain evidence="8 9">ANT_H27</strain>
    </source>
</reference>
<feature type="region of interest" description="Disordered" evidence="5">
    <location>
        <begin position="1"/>
        <end position="22"/>
    </location>
</feature>
<dbReference type="Gene3D" id="1.20.1250.20">
    <property type="entry name" value="MFS general substrate transporter like domains"/>
    <property type="match status" value="2"/>
</dbReference>
<name>A0A5B0EBT6_9MICC</name>
<evidence type="ECO:0000256" key="4">
    <source>
        <dbReference type="ARBA" id="ARBA00023136"/>
    </source>
</evidence>
<dbReference type="Proteomes" id="UP000323856">
    <property type="component" value="Unassembled WGS sequence"/>
</dbReference>
<evidence type="ECO:0000313" key="8">
    <source>
        <dbReference type="EMBL" id="KAA0976178.1"/>
    </source>
</evidence>
<dbReference type="PANTHER" id="PTHR23528">
    <property type="match status" value="1"/>
</dbReference>
<feature type="transmembrane region" description="Helical" evidence="6">
    <location>
        <begin position="71"/>
        <end position="94"/>
    </location>
</feature>
<feature type="domain" description="Major facilitator superfamily (MFS) profile" evidence="7">
    <location>
        <begin position="245"/>
        <end position="428"/>
    </location>
</feature>
<feature type="transmembrane region" description="Helical" evidence="6">
    <location>
        <begin position="106"/>
        <end position="127"/>
    </location>
</feature>
<dbReference type="GO" id="GO:0005886">
    <property type="term" value="C:plasma membrane"/>
    <property type="evidence" value="ECO:0007669"/>
    <property type="project" value="UniProtKB-SubCell"/>
</dbReference>
<gene>
    <name evidence="8" type="ORF">FQ154_11300</name>
</gene>
<keyword evidence="3 6" id="KW-1133">Transmembrane helix</keyword>
<accession>A0A5B0EBT6</accession>
<comment type="subcellular location">
    <subcellularLocation>
        <location evidence="1">Cell membrane</location>
        <topology evidence="1">Multi-pass membrane protein</topology>
    </subcellularLocation>
</comment>
<dbReference type="PROSITE" id="PS50850">
    <property type="entry name" value="MFS"/>
    <property type="match status" value="1"/>
</dbReference>
<feature type="transmembrane region" description="Helical" evidence="6">
    <location>
        <begin position="250"/>
        <end position="269"/>
    </location>
</feature>
<dbReference type="InterPro" id="IPR011701">
    <property type="entry name" value="MFS"/>
</dbReference>
<feature type="transmembrane region" description="Helical" evidence="6">
    <location>
        <begin position="339"/>
        <end position="365"/>
    </location>
</feature>
<evidence type="ECO:0000259" key="7">
    <source>
        <dbReference type="PROSITE" id="PS50850"/>
    </source>
</evidence>
<evidence type="ECO:0000256" key="6">
    <source>
        <dbReference type="SAM" id="Phobius"/>
    </source>
</evidence>
<evidence type="ECO:0000256" key="5">
    <source>
        <dbReference type="SAM" id="MobiDB-lite"/>
    </source>
</evidence>
<dbReference type="InterPro" id="IPR020846">
    <property type="entry name" value="MFS_dom"/>
</dbReference>
<proteinExistence type="predicted"/>
<feature type="transmembrane region" description="Helical" evidence="6">
    <location>
        <begin position="194"/>
        <end position="212"/>
    </location>
</feature>
<organism evidence="8 9">
    <name type="scientific">Paeniglutamicibacter gangotriensis</name>
    <dbReference type="NCBI Taxonomy" id="254787"/>
    <lineage>
        <taxon>Bacteria</taxon>
        <taxon>Bacillati</taxon>
        <taxon>Actinomycetota</taxon>
        <taxon>Actinomycetes</taxon>
        <taxon>Micrococcales</taxon>
        <taxon>Micrococcaceae</taxon>
        <taxon>Paeniglutamicibacter</taxon>
    </lineage>
</organism>
<feature type="transmembrane region" description="Helical" evidence="6">
    <location>
        <begin position="403"/>
        <end position="421"/>
    </location>
</feature>
<dbReference type="OrthoDB" id="7584869at2"/>
<keyword evidence="2 6" id="KW-0812">Transmembrane</keyword>
<feature type="transmembrane region" description="Helical" evidence="6">
    <location>
        <begin position="166"/>
        <end position="188"/>
    </location>
</feature>
<dbReference type="RefSeq" id="WP_149619786.1">
    <property type="nucleotide sequence ID" value="NZ_VOBL01000011.1"/>
</dbReference>
<evidence type="ECO:0000256" key="2">
    <source>
        <dbReference type="ARBA" id="ARBA00022692"/>
    </source>
</evidence>
<dbReference type="GO" id="GO:0022857">
    <property type="term" value="F:transmembrane transporter activity"/>
    <property type="evidence" value="ECO:0007669"/>
    <property type="project" value="InterPro"/>
</dbReference>
<dbReference type="AlphaFoldDB" id="A0A5B0EBT6"/>
<protein>
    <submittedName>
        <fullName evidence="8">SLC45 family MFS transporter</fullName>
    </submittedName>
</protein>
<feature type="transmembrane region" description="Helical" evidence="6">
    <location>
        <begin position="314"/>
        <end position="333"/>
    </location>
</feature>
<evidence type="ECO:0000256" key="3">
    <source>
        <dbReference type="ARBA" id="ARBA00022989"/>
    </source>
</evidence>